<proteinExistence type="predicted"/>
<dbReference type="InterPro" id="IPR007934">
    <property type="entry name" value="AbfB_ABD"/>
</dbReference>
<evidence type="ECO:0000259" key="1">
    <source>
        <dbReference type="Pfam" id="PF05270"/>
    </source>
</evidence>
<dbReference type="Pfam" id="PF05270">
    <property type="entry name" value="AbfB"/>
    <property type="match status" value="1"/>
</dbReference>
<dbReference type="EMBL" id="JALBUT010000005">
    <property type="protein sequence ID" value="MDX8415589.1"/>
    <property type="molecule type" value="Genomic_DNA"/>
</dbReference>
<gene>
    <name evidence="2" type="ORF">MOX91_05265</name>
</gene>
<reference evidence="2 3" key="1">
    <citation type="submission" date="2022-03" db="EMBL/GenBank/DDBJ databases">
        <title>Novel taxa within the pig intestine.</title>
        <authorList>
            <person name="Wylensek D."/>
            <person name="Bishof K."/>
            <person name="Afrizal A."/>
            <person name="Clavel T."/>
        </authorList>
    </citation>
    <scope>NUCLEOTIDE SEQUENCE [LARGE SCALE GENOMIC DNA]</scope>
    <source>
        <strain evidence="2 3">CLA-KB-P66</strain>
    </source>
</reference>
<dbReference type="InterPro" id="IPR051913">
    <property type="entry name" value="GH2_Domain-Containing"/>
</dbReference>
<dbReference type="InterPro" id="IPR036195">
    <property type="entry name" value="AbfB_ABD_sf"/>
</dbReference>
<organism evidence="2 3">
    <name type="scientific">Intestinicryptomonas porci</name>
    <dbReference type="NCBI Taxonomy" id="2926320"/>
    <lineage>
        <taxon>Bacteria</taxon>
        <taxon>Pseudomonadati</taxon>
        <taxon>Verrucomicrobiota</taxon>
        <taxon>Opitutia</taxon>
        <taxon>Opitutales</taxon>
        <taxon>Intestinicryptomonaceae</taxon>
        <taxon>Intestinicryptomonas</taxon>
    </lineage>
</organism>
<feature type="domain" description="Alpha-L-arabinofuranosidase B arabinose-binding" evidence="1">
    <location>
        <begin position="371"/>
        <end position="463"/>
    </location>
</feature>
<protein>
    <submittedName>
        <fullName evidence="2">AbfB domain-containing protein</fullName>
    </submittedName>
</protein>
<name>A0ABU4WJI4_9BACT</name>
<dbReference type="Gene3D" id="3.20.20.80">
    <property type="entry name" value="Glycosidases"/>
    <property type="match status" value="1"/>
</dbReference>
<dbReference type="Proteomes" id="UP001275932">
    <property type="component" value="Unassembled WGS sequence"/>
</dbReference>
<dbReference type="PANTHER" id="PTHR42732">
    <property type="entry name" value="BETA-GALACTOSIDASE"/>
    <property type="match status" value="1"/>
</dbReference>
<dbReference type="PANTHER" id="PTHR42732:SF2">
    <property type="entry name" value="BETA-MANNOSIDASE"/>
    <property type="match status" value="1"/>
</dbReference>
<dbReference type="SUPFAM" id="SSF51445">
    <property type="entry name" value="(Trans)glycosidases"/>
    <property type="match status" value="1"/>
</dbReference>
<evidence type="ECO:0000313" key="2">
    <source>
        <dbReference type="EMBL" id="MDX8415589.1"/>
    </source>
</evidence>
<dbReference type="InterPro" id="IPR017853">
    <property type="entry name" value="GH"/>
</dbReference>
<keyword evidence="3" id="KW-1185">Reference proteome</keyword>
<comment type="caution">
    <text evidence="2">The sequence shown here is derived from an EMBL/GenBank/DDBJ whole genome shotgun (WGS) entry which is preliminary data.</text>
</comment>
<dbReference type="Gene3D" id="2.60.120.560">
    <property type="entry name" value="Exo-inulinase, domain 1"/>
    <property type="match status" value="1"/>
</dbReference>
<dbReference type="RefSeq" id="WP_370397036.1">
    <property type="nucleotide sequence ID" value="NZ_JALBUT010000005.1"/>
</dbReference>
<dbReference type="SUPFAM" id="SSF110221">
    <property type="entry name" value="AbfB domain"/>
    <property type="match status" value="1"/>
</dbReference>
<evidence type="ECO:0000313" key="3">
    <source>
        <dbReference type="Proteomes" id="UP001275932"/>
    </source>
</evidence>
<dbReference type="Gene3D" id="2.80.10.50">
    <property type="match status" value="1"/>
</dbReference>
<sequence length="476" mass="53481">MNHISHPCIITWILFNEGWSMYGKREDIKRFSDKISAYDPSRFVNDSSGLPNEHVSGDVYDLHIYQGPSAGILESNTFAALGEFGGVGLNVKGHNWFDRGGWAYGEMNKTNEDLTKRYLQMQNELYSLMYHPGLSASMYTQISDVEGETNGLYTYDRKVLKMDAKKIKAAHDKIVSASKNMPKITNANDKLSFADKNPVLKKSKDLQFAYLKNQNKEDANITSAIAECEFKLPEGKDASAGIAMRAANGGGYLFGIKSDGTIFIKSLGENSEKIDIEKKTEIKGKIHLKAQAFGSVLYLYANGNRIFAKDAFNSYGKCGVFAQNSQVKFENFKIGNPARRIRATETTVKFIVIREEKDKIRCIFDCNPKVMGDCHWELEAGLADKSGVSFRSMSHPDKYLTLNPDGNITLKTFEDSDEYKKNATWYMKKGNHEGLHYSFESMAKKGEFMKHKAWNLVAAPVKTGGEKFDSTLELIE</sequence>
<accession>A0ABU4WJI4</accession>